<gene>
    <name evidence="2" type="ORF">WN51_06868</name>
</gene>
<sequence>MRAPTSLATTQASGARSAGDQLDVWDGQQKGTDDGTFSNYDDQYFSLCINARKDVSSSNTMLNCLE</sequence>
<dbReference type="EMBL" id="KQ435902">
    <property type="protein sequence ID" value="KOX69088.1"/>
    <property type="molecule type" value="Genomic_DNA"/>
</dbReference>
<evidence type="ECO:0000313" key="2">
    <source>
        <dbReference type="EMBL" id="KOX69088.1"/>
    </source>
</evidence>
<evidence type="ECO:0000256" key="1">
    <source>
        <dbReference type="SAM" id="MobiDB-lite"/>
    </source>
</evidence>
<feature type="compositionally biased region" description="Polar residues" evidence="1">
    <location>
        <begin position="1"/>
        <end position="14"/>
    </location>
</feature>
<feature type="region of interest" description="Disordered" evidence="1">
    <location>
        <begin position="1"/>
        <end position="31"/>
    </location>
</feature>
<proteinExistence type="predicted"/>
<reference evidence="2 3" key="1">
    <citation type="submission" date="2015-07" db="EMBL/GenBank/DDBJ databases">
        <title>The genome of Melipona quadrifasciata.</title>
        <authorList>
            <person name="Pan H."/>
            <person name="Kapheim K."/>
        </authorList>
    </citation>
    <scope>NUCLEOTIDE SEQUENCE [LARGE SCALE GENOMIC DNA]</scope>
    <source>
        <strain evidence="2">0111107301</strain>
        <tissue evidence="2">Whole body</tissue>
    </source>
</reference>
<accession>A0A0N0BCK5</accession>
<dbReference type="AlphaFoldDB" id="A0A0N0BCK5"/>
<name>A0A0N0BCK5_9HYME</name>
<organism evidence="2 3">
    <name type="scientific">Melipona quadrifasciata</name>
    <dbReference type="NCBI Taxonomy" id="166423"/>
    <lineage>
        <taxon>Eukaryota</taxon>
        <taxon>Metazoa</taxon>
        <taxon>Ecdysozoa</taxon>
        <taxon>Arthropoda</taxon>
        <taxon>Hexapoda</taxon>
        <taxon>Insecta</taxon>
        <taxon>Pterygota</taxon>
        <taxon>Neoptera</taxon>
        <taxon>Endopterygota</taxon>
        <taxon>Hymenoptera</taxon>
        <taxon>Apocrita</taxon>
        <taxon>Aculeata</taxon>
        <taxon>Apoidea</taxon>
        <taxon>Anthophila</taxon>
        <taxon>Apidae</taxon>
        <taxon>Melipona</taxon>
    </lineage>
</organism>
<protein>
    <submittedName>
        <fullName evidence="2">Uncharacterized protein</fullName>
    </submittedName>
</protein>
<keyword evidence="3" id="KW-1185">Reference proteome</keyword>
<dbReference type="Proteomes" id="UP000053105">
    <property type="component" value="Unassembled WGS sequence"/>
</dbReference>
<evidence type="ECO:0000313" key="3">
    <source>
        <dbReference type="Proteomes" id="UP000053105"/>
    </source>
</evidence>